<feature type="region of interest" description="Disordered" evidence="1">
    <location>
        <begin position="272"/>
        <end position="305"/>
    </location>
</feature>
<evidence type="ECO:0000313" key="3">
    <source>
        <dbReference type="Proteomes" id="UP000747542"/>
    </source>
</evidence>
<protein>
    <submittedName>
        <fullName evidence="2">Uncharacterized protein</fullName>
    </submittedName>
</protein>
<accession>A0A8J5MYP4</accession>
<feature type="compositionally biased region" description="Polar residues" evidence="1">
    <location>
        <begin position="47"/>
        <end position="57"/>
    </location>
</feature>
<dbReference type="Proteomes" id="UP000747542">
    <property type="component" value="Unassembled WGS sequence"/>
</dbReference>
<gene>
    <name evidence="2" type="ORF">Hamer_G002469</name>
</gene>
<evidence type="ECO:0000256" key="1">
    <source>
        <dbReference type="SAM" id="MobiDB-lite"/>
    </source>
</evidence>
<feature type="region of interest" description="Disordered" evidence="1">
    <location>
        <begin position="46"/>
        <end position="69"/>
    </location>
</feature>
<comment type="caution">
    <text evidence="2">The sequence shown here is derived from an EMBL/GenBank/DDBJ whole genome shotgun (WGS) entry which is preliminary data.</text>
</comment>
<feature type="compositionally biased region" description="Pro residues" evidence="1">
    <location>
        <begin position="490"/>
        <end position="504"/>
    </location>
</feature>
<reference evidence="2" key="1">
    <citation type="journal article" date="2021" name="Sci. Adv.">
        <title>The American lobster genome reveals insights on longevity, neural, and immune adaptations.</title>
        <authorList>
            <person name="Polinski J.M."/>
            <person name="Zimin A.V."/>
            <person name="Clark K.F."/>
            <person name="Kohn A.B."/>
            <person name="Sadowski N."/>
            <person name="Timp W."/>
            <person name="Ptitsyn A."/>
            <person name="Khanna P."/>
            <person name="Romanova D.Y."/>
            <person name="Williams P."/>
            <person name="Greenwood S.J."/>
            <person name="Moroz L.L."/>
            <person name="Walt D.R."/>
            <person name="Bodnar A.G."/>
        </authorList>
    </citation>
    <scope>NUCLEOTIDE SEQUENCE</scope>
    <source>
        <strain evidence="2">GMGI-L3</strain>
    </source>
</reference>
<name>A0A8J5MYP4_HOMAM</name>
<feature type="compositionally biased region" description="Pro residues" evidence="1">
    <location>
        <begin position="525"/>
        <end position="545"/>
    </location>
</feature>
<feature type="non-terminal residue" evidence="2">
    <location>
        <position position="1"/>
    </location>
</feature>
<feature type="compositionally biased region" description="Low complexity" evidence="1">
    <location>
        <begin position="289"/>
        <end position="305"/>
    </location>
</feature>
<feature type="region of interest" description="Disordered" evidence="1">
    <location>
        <begin position="191"/>
        <end position="220"/>
    </location>
</feature>
<feature type="compositionally biased region" description="Low complexity" evidence="1">
    <location>
        <begin position="478"/>
        <end position="489"/>
    </location>
</feature>
<feature type="compositionally biased region" description="Low complexity" evidence="1">
    <location>
        <begin position="202"/>
        <end position="214"/>
    </location>
</feature>
<proteinExistence type="predicted"/>
<sequence>MIKCEFKISGQQMEEDGKEWVCPKCKKAERAMKGFVSPGKKIADISSCATSENNPTESETRGVSRPNVTKKGMQGGYKCDVYEEGLTIAKKTIEGVKKVDGQAVPKRRSISQECIALPIEEKKMDIPQIIRLSPQKHVDGRKECVVESCNKAPKADSIYCSNDCVLKHAQMSLKIPPPQLITPHLAILLASPHHPHTPSPPHLNSSPLHPSPSTHHLHTPRLNSPQLITLLTPQTPHLNSSTLHLMLITSTPCLLTPQLITPTPRLLTPQLLHPLNYTPTSPPDPSPHPSTHLHSHLNSSSPTHLTHLHPRLLTPQLITPTPSPPHHPQFLTHHLHTRLTANSSPTLFCSPHLSTHHLHTLILTSTHHFHTLPPHPSTHQYFHTLAHLNSSPLHPRLPHISNLTSPPEPPASTLNSSPPHPLPPHPQLITSTPFASTALNPSPLTFTLPPSTPLALTHTPFAFLTLHTPCSLTPEPITSTPLNPSLSTPSPHPQPPSPPHPQPTPHFKASSSPPHPQLPSTHTPQPHPNSSPLNSSPPHPQPTPPHLSTHHLHTPRLTPNPSPTPCLLTPNLITSTPSPPHPQLITSTPPRLHIPQPHHLHTSPPHP</sequence>
<feature type="region of interest" description="Disordered" evidence="1">
    <location>
        <begin position="474"/>
        <end position="607"/>
    </location>
</feature>
<feature type="region of interest" description="Disordered" evidence="1">
    <location>
        <begin position="393"/>
        <end position="436"/>
    </location>
</feature>
<evidence type="ECO:0000313" key="2">
    <source>
        <dbReference type="EMBL" id="KAG7168426.1"/>
    </source>
</evidence>
<dbReference type="AlphaFoldDB" id="A0A8J5MYP4"/>
<dbReference type="EMBL" id="JAHLQT010020073">
    <property type="protein sequence ID" value="KAG7168426.1"/>
    <property type="molecule type" value="Genomic_DNA"/>
</dbReference>
<keyword evidence="3" id="KW-1185">Reference proteome</keyword>
<organism evidence="2 3">
    <name type="scientific">Homarus americanus</name>
    <name type="common">American lobster</name>
    <dbReference type="NCBI Taxonomy" id="6706"/>
    <lineage>
        <taxon>Eukaryota</taxon>
        <taxon>Metazoa</taxon>
        <taxon>Ecdysozoa</taxon>
        <taxon>Arthropoda</taxon>
        <taxon>Crustacea</taxon>
        <taxon>Multicrustacea</taxon>
        <taxon>Malacostraca</taxon>
        <taxon>Eumalacostraca</taxon>
        <taxon>Eucarida</taxon>
        <taxon>Decapoda</taxon>
        <taxon>Pleocyemata</taxon>
        <taxon>Astacidea</taxon>
        <taxon>Nephropoidea</taxon>
        <taxon>Nephropidae</taxon>
        <taxon>Homarus</taxon>
    </lineage>
</organism>